<evidence type="ECO:0000313" key="1">
    <source>
        <dbReference type="EMBL" id="PNY22664.1"/>
    </source>
</evidence>
<dbReference type="Proteomes" id="UP000236621">
    <property type="component" value="Unassembled WGS sequence"/>
</dbReference>
<reference evidence="1 2" key="1">
    <citation type="submission" date="2017-08" db="EMBL/GenBank/DDBJ databases">
        <title>Harnessing the power of phylogenomics to disentangle the directionality and signatures of interkingdom host jumping in the parasitic fungal genus Tolypocladium.</title>
        <authorList>
            <person name="Quandt C.A."/>
            <person name="Patterson W."/>
            <person name="Spatafora J.W."/>
        </authorList>
    </citation>
    <scope>NUCLEOTIDE SEQUENCE [LARGE SCALE GENOMIC DNA]</scope>
    <source>
        <strain evidence="1 2">CBS 113982</strain>
    </source>
</reference>
<protein>
    <submittedName>
        <fullName evidence="1">Uncharacterized protein</fullName>
    </submittedName>
</protein>
<comment type="caution">
    <text evidence="1">The sequence shown here is derived from an EMBL/GenBank/DDBJ whole genome shotgun (WGS) entry which is preliminary data.</text>
</comment>
<accession>A0A2K3Q589</accession>
<organism evidence="1 2">
    <name type="scientific">Tolypocladium capitatum</name>
    <dbReference type="NCBI Taxonomy" id="45235"/>
    <lineage>
        <taxon>Eukaryota</taxon>
        <taxon>Fungi</taxon>
        <taxon>Dikarya</taxon>
        <taxon>Ascomycota</taxon>
        <taxon>Pezizomycotina</taxon>
        <taxon>Sordariomycetes</taxon>
        <taxon>Hypocreomycetidae</taxon>
        <taxon>Hypocreales</taxon>
        <taxon>Ophiocordycipitaceae</taxon>
        <taxon>Tolypocladium</taxon>
    </lineage>
</organism>
<dbReference type="EMBL" id="NRSZ01001181">
    <property type="protein sequence ID" value="PNY22664.1"/>
    <property type="molecule type" value="Genomic_DNA"/>
</dbReference>
<gene>
    <name evidence="1" type="ORF">TCAP_07084</name>
</gene>
<sequence length="595" mass="64190">MYTAFVYGVEDSEALARRGITEAEQTSPMPSPPSECTAGADLSHRIRSLWNRSWALAIGGRTPVQSDDVPQRLLPGPGAGFVKKSSTRCTSERAWVEGVGFDTTDYRVQNWTTAPKPMLWARELRRGARLLGQLAGNLFPDVAAPLEDGSLKVVPHLGPAVVDDAEHVHLEQHLEAQLCSLDPVAQVVGASVRLLRVRVKGRDRAEPSPRLLHGRVVQPDEAHSVLHGQEEWRGRFCRLRHWRPLRQLLRLRVHGREEHPLPLILTVGPISNQPGPARSLCPLRCLNVLLLLEDAEDAVDPAAHGLDLVVSHAPLEASRCHLLQHLHHGQQVCPDLLLRLDRIEAVRHFVRRVVHLGGPDGERDDVENVHAPQFMPALGVLLGHVGVLRRHGRPLRCAGLALGGFSQRLRGILQGAFQFRLQFHYRGRLRYLRILVVVRAHGGREHARVRLGEAVVEIVVVHVAEGGNDAAGRLQSIGGQVGAATHGCGRALLLLLARQLAPLAIQEAGSSKVVLQMRDAAQAHDALPGPGAGRKVGAMGPHVSAAAALAVKAMRGRPGQIRYVGAGRVGGTGRVAGGQVAAQGVSGGHVGMGPV</sequence>
<name>A0A2K3Q589_9HYPO</name>
<proteinExistence type="predicted"/>
<evidence type="ECO:0000313" key="2">
    <source>
        <dbReference type="Proteomes" id="UP000236621"/>
    </source>
</evidence>
<dbReference type="AlphaFoldDB" id="A0A2K3Q589"/>
<keyword evidence="2" id="KW-1185">Reference proteome</keyword>